<organism evidence="3">
    <name type="scientific">Salmonella enterica</name>
    <name type="common">Salmonella choleraesuis</name>
    <dbReference type="NCBI Taxonomy" id="28901"/>
    <lineage>
        <taxon>Bacteria</taxon>
        <taxon>Pseudomonadati</taxon>
        <taxon>Pseudomonadota</taxon>
        <taxon>Gammaproteobacteria</taxon>
        <taxon>Enterobacterales</taxon>
        <taxon>Enterobacteriaceae</taxon>
        <taxon>Salmonella</taxon>
    </lineage>
</organism>
<dbReference type="Proteomes" id="UP000251994">
    <property type="component" value="Chromosome"/>
</dbReference>
<evidence type="ECO:0000313" key="4">
    <source>
        <dbReference type="Proteomes" id="UP000251994"/>
    </source>
</evidence>
<evidence type="ECO:0000313" key="1">
    <source>
        <dbReference type="EMBL" id="AXD72065.1"/>
    </source>
</evidence>
<dbReference type="EMBL" id="RVIJ01000025">
    <property type="protein sequence ID" value="MLW02505.1"/>
    <property type="molecule type" value="Genomic_DNA"/>
</dbReference>
<proteinExistence type="predicted"/>
<dbReference type="EMBL" id="RNKS01000014">
    <property type="protein sequence ID" value="MGD29086.1"/>
    <property type="molecule type" value="Genomic_DNA"/>
</dbReference>
<dbReference type="Proteomes" id="UP000885336">
    <property type="component" value="Unassembled WGS sequence"/>
</dbReference>
<dbReference type="AlphaFoldDB" id="A0A1S0ZR62"/>
<dbReference type="Proteomes" id="UP000885392">
    <property type="component" value="Unassembled WGS sequence"/>
</dbReference>
<name>A0A1S0ZR62_SALER</name>
<protein>
    <submittedName>
        <fullName evidence="3">Uncharacterized protein</fullName>
    </submittedName>
</protein>
<evidence type="ECO:0000313" key="3">
    <source>
        <dbReference type="EMBL" id="MLW02505.1"/>
    </source>
</evidence>
<accession>A0A1S0ZR62</accession>
<gene>
    <name evidence="1" type="ORF">CHC34_14610</name>
    <name evidence="3" type="ORF">EAK82_20360</name>
    <name evidence="2" type="ORF">EE393_08795</name>
</gene>
<dbReference type="EMBL" id="CP030219">
    <property type="protein sequence ID" value="AXD72065.1"/>
    <property type="molecule type" value="Genomic_DNA"/>
</dbReference>
<reference evidence="1 4" key="1">
    <citation type="submission" date="2018-06" db="EMBL/GenBank/DDBJ databases">
        <title>Completed Genome Sequences of 32 Strains from Various Serotypes of Salmonella enterica.</title>
        <authorList>
            <person name="Nash J.H.E."/>
            <person name="Robertson J."/>
            <person name="Bessonov K."/>
        </authorList>
    </citation>
    <scope>NUCLEOTIDE SEQUENCE [LARGE SCALE GENOMIC DNA]</scope>
    <source>
        <strain evidence="1 4">SA20021456</strain>
    </source>
</reference>
<sequence length="63" mass="7284">MNVTDYDTFDVTVAGYRVETFRAVDTDEKIAEISEFIKNDIIMSLNNSSLVGYKIKDPIYLWD</sequence>
<reference evidence="3" key="2">
    <citation type="submission" date="2018-10" db="EMBL/GenBank/DDBJ databases">
        <authorList>
            <consortium name="PulseNet: The National Subtyping Network for Foodborne Disease Surveillance"/>
            <person name="Tarr C.L."/>
            <person name="Trees E."/>
            <person name="Katz L.S."/>
            <person name="Carleton-Romer H.A."/>
            <person name="Stroika S."/>
            <person name="Kucerova Z."/>
            <person name="Roache K.F."/>
            <person name="Sabol A.L."/>
            <person name="Besser J."/>
            <person name="Gerner-Smidt P."/>
        </authorList>
    </citation>
    <scope>NUCLEOTIDE SEQUENCE [LARGE SCALE GENOMIC DNA]</scope>
    <source>
        <strain evidence="3">PNUSAS038541</strain>
        <strain evidence="2">PNUSAS058450</strain>
    </source>
</reference>
<evidence type="ECO:0000313" key="2">
    <source>
        <dbReference type="EMBL" id="MGD29086.1"/>
    </source>
</evidence>